<evidence type="ECO:0000313" key="3">
    <source>
        <dbReference type="Proteomes" id="UP000216074"/>
    </source>
</evidence>
<dbReference type="AlphaFoldDB" id="A0A261FXM0"/>
<evidence type="ECO:0000256" key="1">
    <source>
        <dbReference type="SAM" id="Phobius"/>
    </source>
</evidence>
<accession>A0A261FXM0</accession>
<evidence type="ECO:0008006" key="4">
    <source>
        <dbReference type="Google" id="ProtNLM"/>
    </source>
</evidence>
<name>A0A261FXM0_9BIFI</name>
<gene>
    <name evidence="2" type="ORF">BHAP_1433</name>
</gene>
<reference evidence="2 3" key="1">
    <citation type="journal article" date="2017" name="BMC Genomics">
        <title>Comparative genomic and phylogenomic analyses of the Bifidobacteriaceae family.</title>
        <authorList>
            <person name="Lugli G.A."/>
            <person name="Milani C."/>
            <person name="Turroni F."/>
            <person name="Duranti S."/>
            <person name="Mancabelli L."/>
            <person name="Mangifesta M."/>
            <person name="Ferrario C."/>
            <person name="Modesto M."/>
            <person name="Mattarelli P."/>
            <person name="Jiri K."/>
            <person name="van Sinderen D."/>
            <person name="Ventura M."/>
        </authorList>
    </citation>
    <scope>NUCLEOTIDE SEQUENCE [LARGE SCALE GENOMIC DNA]</scope>
    <source>
        <strain evidence="2 3">DSM 100202</strain>
    </source>
</reference>
<keyword evidence="1" id="KW-0472">Membrane</keyword>
<feature type="transmembrane region" description="Helical" evidence="1">
    <location>
        <begin position="102"/>
        <end position="121"/>
    </location>
</feature>
<dbReference type="OrthoDB" id="9814991at2"/>
<protein>
    <recommendedName>
        <fullName evidence="4">Beta-carotene 15,15'-monooxygenase</fullName>
    </recommendedName>
</protein>
<organism evidence="2 3">
    <name type="scientific">Bifidobacterium hapali</name>
    <dbReference type="NCBI Taxonomy" id="1630172"/>
    <lineage>
        <taxon>Bacteria</taxon>
        <taxon>Bacillati</taxon>
        <taxon>Actinomycetota</taxon>
        <taxon>Actinomycetes</taxon>
        <taxon>Bifidobacteriales</taxon>
        <taxon>Bifidobacteriaceae</taxon>
        <taxon>Bifidobacterium</taxon>
    </lineage>
</organism>
<proteinExistence type="predicted"/>
<keyword evidence="1" id="KW-0812">Transmembrane</keyword>
<evidence type="ECO:0000313" key="2">
    <source>
        <dbReference type="EMBL" id="OZG63930.1"/>
    </source>
</evidence>
<keyword evidence="3" id="KW-1185">Reference proteome</keyword>
<sequence>MKFFDPDNRFWQFISLCLRYTVLNLLFLVTIIPIVTIGPARAALYSTVFAYTDNEDINLGREYLKRLKREFLPALGSSAIFLVLLAFATFAFVFWNALDTDIAYLTMPILIIVAVVTLLTFEYYSPLQARYANSFTATLKNAFMMPWAAFKYTLGLLAIDVAGAALFVFTGWFRIAFIVLGFSWLAYAKSLIFLRAFDHVSGDPNTPREAPDYSLPTGSLQ</sequence>
<dbReference type="RefSeq" id="WP_094730045.1">
    <property type="nucleotide sequence ID" value="NZ_MWWY01000026.1"/>
</dbReference>
<feature type="transmembrane region" description="Helical" evidence="1">
    <location>
        <begin position="142"/>
        <end position="159"/>
    </location>
</feature>
<dbReference type="InterPro" id="IPR006938">
    <property type="entry name" value="DUF624"/>
</dbReference>
<feature type="transmembrane region" description="Helical" evidence="1">
    <location>
        <begin position="12"/>
        <end position="35"/>
    </location>
</feature>
<dbReference type="Pfam" id="PF04854">
    <property type="entry name" value="DUF624"/>
    <property type="match status" value="1"/>
</dbReference>
<dbReference type="Proteomes" id="UP000216074">
    <property type="component" value="Unassembled WGS sequence"/>
</dbReference>
<comment type="caution">
    <text evidence="2">The sequence shown here is derived from an EMBL/GenBank/DDBJ whole genome shotgun (WGS) entry which is preliminary data.</text>
</comment>
<keyword evidence="1" id="KW-1133">Transmembrane helix</keyword>
<feature type="transmembrane region" description="Helical" evidence="1">
    <location>
        <begin position="71"/>
        <end position="96"/>
    </location>
</feature>
<feature type="transmembrane region" description="Helical" evidence="1">
    <location>
        <begin position="165"/>
        <end position="187"/>
    </location>
</feature>
<dbReference type="EMBL" id="MWWY01000026">
    <property type="protein sequence ID" value="OZG63930.1"/>
    <property type="molecule type" value="Genomic_DNA"/>
</dbReference>